<feature type="transmembrane region" description="Helical" evidence="2">
    <location>
        <begin position="287"/>
        <end position="308"/>
    </location>
</feature>
<feature type="domain" description="Mechanosensitive ion channel MscS" evidence="3">
    <location>
        <begin position="389"/>
        <end position="454"/>
    </location>
</feature>
<feature type="transmembrane region" description="Helical" evidence="2">
    <location>
        <begin position="212"/>
        <end position="235"/>
    </location>
</feature>
<dbReference type="EMBL" id="CP106738">
    <property type="protein sequence ID" value="UXX83579.1"/>
    <property type="molecule type" value="Genomic_DNA"/>
</dbReference>
<feature type="compositionally biased region" description="Polar residues" evidence="1">
    <location>
        <begin position="553"/>
        <end position="563"/>
    </location>
</feature>
<dbReference type="PANTHER" id="PTHR30566">
    <property type="entry name" value="YNAI-RELATED MECHANOSENSITIVE ION CHANNEL"/>
    <property type="match status" value="1"/>
</dbReference>
<evidence type="ECO:0000259" key="3">
    <source>
        <dbReference type="Pfam" id="PF00924"/>
    </source>
</evidence>
<protein>
    <submittedName>
        <fullName evidence="4">Mechanosensitive ion channel family protein</fullName>
    </submittedName>
</protein>
<gene>
    <name evidence="4" type="ORF">N7U68_02550</name>
</gene>
<dbReference type="SUPFAM" id="SSF50182">
    <property type="entry name" value="Sm-like ribonucleoproteins"/>
    <property type="match status" value="1"/>
</dbReference>
<feature type="region of interest" description="Disordered" evidence="1">
    <location>
        <begin position="543"/>
        <end position="563"/>
    </location>
</feature>
<dbReference type="PROSITE" id="PS00732">
    <property type="entry name" value="RIBOSOMAL_S16"/>
    <property type="match status" value="1"/>
</dbReference>
<organism evidence="4 5">
    <name type="scientific">Roseovarius pelagicus</name>
    <dbReference type="NCBI Taxonomy" id="2980108"/>
    <lineage>
        <taxon>Bacteria</taxon>
        <taxon>Pseudomonadati</taxon>
        <taxon>Pseudomonadota</taxon>
        <taxon>Alphaproteobacteria</taxon>
        <taxon>Rhodobacterales</taxon>
        <taxon>Roseobacteraceae</taxon>
        <taxon>Roseovarius</taxon>
    </lineage>
</organism>
<dbReference type="RefSeq" id="WP_263048138.1">
    <property type="nucleotide sequence ID" value="NZ_CP106738.1"/>
</dbReference>
<feature type="transmembrane region" description="Helical" evidence="2">
    <location>
        <begin position="256"/>
        <end position="275"/>
    </location>
</feature>
<sequence length="563" mass="62010">MTLLIRHYAKGHRIMLRLSRLGAQIALIWVLISSAAAQDAAFDVPPLNAGLGTPPPSLDRSTPQGTIESFLELGHQGSFAEAAHLLDLGDIPAPNQPLAGPLLAEQLFVVMDRKVVIPWDRLPDRPDGWLSGPSDNEAVGRVRRSIVLDWLDLGYREVPVRLNRVAPATSDAVWVFARQSVGNIGALHMRYGPTNLEKRLPAWSRQRAVAGMYLWEVLFLPLLVIVSALVGWLAYRIVGGFQRRRDTRLTRAIVRALRWPATIAITVGFIGFVTRNVMVVSGLLDSFVSPAVVIGFVTAVTLAVVLIIDEVLDHISQNNPHELAEPENAHLRNMATTISAARKFIIVIAVITGAGLILSSANTFETLGLSLLASAGALTIVLGFAAREVLGNILASVQIAMNRSARIGDQLIFEGHFCTVERIHFTYVQLAIWNGNRLIVPVSYFVRDAFQNWSIEDVRMIRLIELTLAQTADVDALRDFFFDKVETEDGEDTGPLDKAKVMVTGQDVFGQKVLFGLPTSDPAMSWAMECKMREQLLEKAREIERETGRQMLPSENVQGLPTS</sequence>
<dbReference type="InterPro" id="IPR020592">
    <property type="entry name" value="Ribosomal_bS16_CS"/>
</dbReference>
<evidence type="ECO:0000313" key="5">
    <source>
        <dbReference type="Proteomes" id="UP001064087"/>
    </source>
</evidence>
<dbReference type="Proteomes" id="UP001064087">
    <property type="component" value="Chromosome"/>
</dbReference>
<dbReference type="Pfam" id="PF00924">
    <property type="entry name" value="MS_channel_2nd"/>
    <property type="match status" value="1"/>
</dbReference>
<accession>A0ABY6DBR5</accession>
<dbReference type="InterPro" id="IPR006685">
    <property type="entry name" value="MscS_channel_2nd"/>
</dbReference>
<name>A0ABY6DBR5_9RHOB</name>
<feature type="transmembrane region" description="Helical" evidence="2">
    <location>
        <begin position="367"/>
        <end position="386"/>
    </location>
</feature>
<keyword evidence="5" id="KW-1185">Reference proteome</keyword>
<keyword evidence="2" id="KW-0472">Membrane</keyword>
<feature type="transmembrane region" description="Helical" evidence="2">
    <location>
        <begin position="344"/>
        <end position="361"/>
    </location>
</feature>
<dbReference type="Gene3D" id="1.10.287.1260">
    <property type="match status" value="1"/>
</dbReference>
<keyword evidence="2" id="KW-1133">Transmembrane helix</keyword>
<evidence type="ECO:0000256" key="1">
    <source>
        <dbReference type="SAM" id="MobiDB-lite"/>
    </source>
</evidence>
<proteinExistence type="predicted"/>
<reference evidence="4" key="1">
    <citation type="submission" date="2022-10" db="EMBL/GenBank/DDBJ databases">
        <title>Roseovarius pelagicus sp. nov., isolated from Arctic seawater.</title>
        <authorList>
            <person name="Hong Y.W."/>
            <person name="Hwang C.Y."/>
        </authorList>
    </citation>
    <scope>NUCLEOTIDE SEQUENCE</scope>
    <source>
        <strain evidence="4">HL-MP18</strain>
    </source>
</reference>
<evidence type="ECO:0000313" key="4">
    <source>
        <dbReference type="EMBL" id="UXX83579.1"/>
    </source>
</evidence>
<evidence type="ECO:0000256" key="2">
    <source>
        <dbReference type="SAM" id="Phobius"/>
    </source>
</evidence>
<keyword evidence="2" id="KW-0812">Transmembrane</keyword>
<dbReference type="InterPro" id="IPR010920">
    <property type="entry name" value="LSM_dom_sf"/>
</dbReference>
<dbReference type="PANTHER" id="PTHR30566:SF25">
    <property type="entry name" value="INNER MEMBRANE PROTEIN"/>
    <property type="match status" value="1"/>
</dbReference>